<dbReference type="RefSeq" id="WP_095061936.1">
    <property type="nucleotide sequence ID" value="NZ_FXUV02000002.1"/>
</dbReference>
<reference evidence="4" key="1">
    <citation type="submission" date="2017-05" db="EMBL/GenBank/DDBJ databases">
        <authorList>
            <person name="Song R."/>
            <person name="Chenine A.L."/>
            <person name="Ruprecht R.M."/>
        </authorList>
    </citation>
    <scope>NUCLEOTIDE SEQUENCE</scope>
    <source>
        <strain evidence="4">Kingella_eburonensis</strain>
    </source>
</reference>
<evidence type="ECO:0000256" key="1">
    <source>
        <dbReference type="SAM" id="Coils"/>
    </source>
</evidence>
<protein>
    <recommendedName>
        <fullName evidence="7">Defence against restriction A N-terminal domain-containing protein</fullName>
    </recommendedName>
</protein>
<dbReference type="AlphaFoldDB" id="A0A238HDH7"/>
<feature type="domain" description="Defence against restriction A N-terminal" evidence="2">
    <location>
        <begin position="51"/>
        <end position="174"/>
    </location>
</feature>
<organism evidence="4">
    <name type="scientific">Kingella negevensis</name>
    <dbReference type="NCBI Taxonomy" id="1522312"/>
    <lineage>
        <taxon>Bacteria</taxon>
        <taxon>Pseudomonadati</taxon>
        <taxon>Pseudomonadota</taxon>
        <taxon>Betaproteobacteria</taxon>
        <taxon>Neisseriales</taxon>
        <taxon>Neisseriaceae</taxon>
        <taxon>Kingella</taxon>
    </lineage>
</organism>
<dbReference type="InterPro" id="IPR041140">
    <property type="entry name" value="DarA_N"/>
</dbReference>
<evidence type="ECO:0000313" key="6">
    <source>
        <dbReference type="Proteomes" id="UP000215450"/>
    </source>
</evidence>
<evidence type="ECO:0000259" key="2">
    <source>
        <dbReference type="Pfam" id="PF18788"/>
    </source>
</evidence>
<evidence type="ECO:0000259" key="3">
    <source>
        <dbReference type="Pfam" id="PF18798"/>
    </source>
</evidence>
<dbReference type="STRING" id="1522312.GCA_900177895_01258"/>
<dbReference type="EMBL" id="FXUV01000010">
    <property type="protein sequence ID" value="SMQ11850.1"/>
    <property type="molecule type" value="Genomic_DNA"/>
</dbReference>
<evidence type="ECO:0000313" key="5">
    <source>
        <dbReference type="EMBL" id="SNB53883.1"/>
    </source>
</evidence>
<dbReference type="InterPro" id="IPR040824">
    <property type="entry name" value="LPD3"/>
</dbReference>
<dbReference type="Pfam" id="PF18788">
    <property type="entry name" value="DarA_N"/>
    <property type="match status" value="1"/>
</dbReference>
<feature type="domain" description="Large polyvalent protein-associated" evidence="3">
    <location>
        <begin position="322"/>
        <end position="436"/>
    </location>
</feature>
<dbReference type="OrthoDB" id="6052886at2"/>
<feature type="coiled-coil region" evidence="1">
    <location>
        <begin position="177"/>
        <end position="218"/>
    </location>
</feature>
<dbReference type="EMBL" id="FXUV02000002">
    <property type="protein sequence ID" value="SNB53883.1"/>
    <property type="molecule type" value="Genomic_DNA"/>
</dbReference>
<name>A0A238HDH7_9NEIS</name>
<evidence type="ECO:0000313" key="4">
    <source>
        <dbReference type="EMBL" id="SMQ11850.1"/>
    </source>
</evidence>
<proteinExistence type="predicted"/>
<reference evidence="5 6" key="2">
    <citation type="submission" date="2017-06" db="EMBL/GenBank/DDBJ databases">
        <authorList>
            <person name="Kim H.J."/>
            <person name="Triplett B.A."/>
        </authorList>
    </citation>
    <scope>NUCLEOTIDE SEQUENCE [LARGE SCALE GENOMIC DNA]</scope>
    <source>
        <strain evidence="5">Kingella_eburonensis</strain>
    </source>
</reference>
<sequence>MQTHDWTNESETAAQLIYQWRKDDPYGELTEPATLDCIIQDELADGAEMAVFDALAVENKRLERTAQLLGAAFNRASGSLKVVENGIQISAPMKKNGTTNVIVQFEMTDGQVVSVCFHNPDTTPAKLAPDDMLISWKWLLNRKDMTIVVAKENGKDLPLPTIARRVMALVEKNTARFAKANASKAAETELLAQLEAEKAEKIARLEKLNRLVEEKARQPENAADTKEYDEYEKAKLRISISTYNGNFLVKVPFAIKDEFKKAVKGAIWQPETKEWLVPASKKEALHAFVYGDDSSEENGVNSPIVINGDELGDFDTSTESGKKALREAAKGFLQGLRGKFIRNIALDRDVEIRQRGIKEMMRFSGNEKKLKLMSAIEQIIATAKPDGANPLRENEKKDKKPEVLNYFHMTNHASIDGEQVGFRVIFEEDANGVLHYDMILPDDKTKTTMDSATPPDNESGITEPKVAFAYSYNILNINNTQATFDDTGKWVLNLFLLDENGNEIPDEEDFSDNAQPETTQPNDRAFLQALIDGKENPADEAVIDRVLTIAEQHDNDPDWQDLIEQAAEALAQSAIADTDDLADDLAQGE</sequence>
<keyword evidence="1" id="KW-0175">Coiled coil</keyword>
<evidence type="ECO:0008006" key="7">
    <source>
        <dbReference type="Google" id="ProtNLM"/>
    </source>
</evidence>
<dbReference type="Proteomes" id="UP000215450">
    <property type="component" value="Unassembled WGS sequence"/>
</dbReference>
<keyword evidence="6" id="KW-1185">Reference proteome</keyword>
<accession>A0A238HDH7</accession>
<dbReference type="Pfam" id="PF18798">
    <property type="entry name" value="LPD3"/>
    <property type="match status" value="1"/>
</dbReference>
<gene>
    <name evidence="5" type="ORF">KEBURONENSIS_00733</name>
    <name evidence="4" type="ORF">KEBURONENSIS_00854</name>
</gene>